<dbReference type="AlphaFoldDB" id="A0A7S1BIA7"/>
<dbReference type="InterPro" id="IPR006700">
    <property type="entry name" value="RsmE"/>
</dbReference>
<keyword evidence="11" id="KW-1133">Transmembrane helix</keyword>
<dbReference type="PANTHER" id="PTHR30027">
    <property type="entry name" value="RIBOSOMAL RNA SMALL SUBUNIT METHYLTRANSFERASE E"/>
    <property type="match status" value="1"/>
</dbReference>
<dbReference type="GO" id="GO:0005737">
    <property type="term" value="C:cytoplasm"/>
    <property type="evidence" value="ECO:0007669"/>
    <property type="project" value="UniProtKB-SubCell"/>
</dbReference>
<evidence type="ECO:0000256" key="8">
    <source>
        <dbReference type="ARBA" id="ARBA00022691"/>
    </source>
</evidence>
<dbReference type="NCBIfam" id="TIGR00046">
    <property type="entry name" value="RsmE family RNA methyltransferase"/>
    <property type="match status" value="1"/>
</dbReference>
<keyword evidence="11" id="KW-0812">Transmembrane</keyword>
<proteinExistence type="inferred from homology"/>
<dbReference type="SUPFAM" id="SSF75217">
    <property type="entry name" value="alpha/beta knot"/>
    <property type="match status" value="1"/>
</dbReference>
<keyword evidence="4" id="KW-0963">Cytoplasm</keyword>
<evidence type="ECO:0000259" key="12">
    <source>
        <dbReference type="Pfam" id="PF04452"/>
    </source>
</evidence>
<evidence type="ECO:0000256" key="7">
    <source>
        <dbReference type="ARBA" id="ARBA00022679"/>
    </source>
</evidence>
<evidence type="ECO:0000256" key="5">
    <source>
        <dbReference type="ARBA" id="ARBA00022552"/>
    </source>
</evidence>
<comment type="similarity">
    <text evidence="2">Belongs to the RNA methyltransferase RsmE family.</text>
</comment>
<comment type="subcellular location">
    <subcellularLocation>
        <location evidence="1">Cytoplasm</location>
    </subcellularLocation>
</comment>
<keyword evidence="7" id="KW-0808">Transferase</keyword>
<feature type="transmembrane region" description="Helical" evidence="11">
    <location>
        <begin position="21"/>
        <end position="45"/>
    </location>
</feature>
<protein>
    <recommendedName>
        <fullName evidence="3">16S rRNA (uracil(1498)-N(3))-methyltransferase</fullName>
        <ecNumber evidence="3">2.1.1.193</ecNumber>
    </recommendedName>
</protein>
<dbReference type="PANTHER" id="PTHR30027:SF3">
    <property type="entry name" value="16S RRNA (URACIL(1498)-N(3))-METHYLTRANSFERASE"/>
    <property type="match status" value="1"/>
</dbReference>
<gene>
    <name evidence="13" type="ORF">CHYS00102_LOCUS13379</name>
</gene>
<name>A0A7S1BIA7_9STRA</name>
<evidence type="ECO:0000256" key="1">
    <source>
        <dbReference type="ARBA" id="ARBA00004496"/>
    </source>
</evidence>
<reference evidence="13" key="1">
    <citation type="submission" date="2021-01" db="EMBL/GenBank/DDBJ databases">
        <authorList>
            <person name="Corre E."/>
            <person name="Pelletier E."/>
            <person name="Niang G."/>
            <person name="Scheremetjew M."/>
            <person name="Finn R."/>
            <person name="Kale V."/>
            <person name="Holt S."/>
            <person name="Cochrane G."/>
            <person name="Meng A."/>
            <person name="Brown T."/>
            <person name="Cohen L."/>
        </authorList>
    </citation>
    <scope>NUCLEOTIDE SEQUENCE</scope>
    <source>
        <strain evidence="13">308</strain>
    </source>
</reference>
<evidence type="ECO:0000256" key="2">
    <source>
        <dbReference type="ARBA" id="ARBA00005528"/>
    </source>
</evidence>
<evidence type="ECO:0000256" key="9">
    <source>
        <dbReference type="ARBA" id="ARBA00025699"/>
    </source>
</evidence>
<dbReference type="InterPro" id="IPR046886">
    <property type="entry name" value="RsmE_MTase_dom"/>
</dbReference>
<evidence type="ECO:0000256" key="4">
    <source>
        <dbReference type="ARBA" id="ARBA00022490"/>
    </source>
</evidence>
<dbReference type="EMBL" id="HBFR01018408">
    <property type="protein sequence ID" value="CAD8886181.1"/>
    <property type="molecule type" value="Transcribed_RNA"/>
</dbReference>
<keyword evidence="6" id="KW-0489">Methyltransferase</keyword>
<comment type="function">
    <text evidence="9">Specifically methylates the N3 position of the uracil ring of uridine 1498 (m3U1498) in 16S rRNA. Acts on the fully assembled 30S ribosomal subunit.</text>
</comment>
<dbReference type="Gene3D" id="3.40.1280.10">
    <property type="match status" value="1"/>
</dbReference>
<accession>A0A7S1BIA7</accession>
<dbReference type="EC" id="2.1.1.193" evidence="3"/>
<keyword evidence="5" id="KW-0698">rRNA processing</keyword>
<dbReference type="CDD" id="cd18084">
    <property type="entry name" value="RsmE-like"/>
    <property type="match status" value="1"/>
</dbReference>
<evidence type="ECO:0000256" key="10">
    <source>
        <dbReference type="ARBA" id="ARBA00047944"/>
    </source>
</evidence>
<dbReference type="GO" id="GO:0070042">
    <property type="term" value="F:rRNA (uridine-N3-)-methyltransferase activity"/>
    <property type="evidence" value="ECO:0007669"/>
    <property type="project" value="TreeGrafter"/>
</dbReference>
<comment type="catalytic activity">
    <reaction evidence="10">
        <text>uridine(1498) in 16S rRNA + S-adenosyl-L-methionine = N(3)-methyluridine(1498) in 16S rRNA + S-adenosyl-L-homocysteine + H(+)</text>
        <dbReference type="Rhea" id="RHEA:42920"/>
        <dbReference type="Rhea" id="RHEA-COMP:10283"/>
        <dbReference type="Rhea" id="RHEA-COMP:10284"/>
        <dbReference type="ChEBI" id="CHEBI:15378"/>
        <dbReference type="ChEBI" id="CHEBI:57856"/>
        <dbReference type="ChEBI" id="CHEBI:59789"/>
        <dbReference type="ChEBI" id="CHEBI:65315"/>
        <dbReference type="ChEBI" id="CHEBI:74502"/>
        <dbReference type="EC" id="2.1.1.193"/>
    </reaction>
</comment>
<organism evidence="13">
    <name type="scientific">Corethron hystrix</name>
    <dbReference type="NCBI Taxonomy" id="216773"/>
    <lineage>
        <taxon>Eukaryota</taxon>
        <taxon>Sar</taxon>
        <taxon>Stramenopiles</taxon>
        <taxon>Ochrophyta</taxon>
        <taxon>Bacillariophyta</taxon>
        <taxon>Coscinodiscophyceae</taxon>
        <taxon>Corethrophycidae</taxon>
        <taxon>Corethrales</taxon>
        <taxon>Corethraceae</taxon>
        <taxon>Corethron</taxon>
    </lineage>
</organism>
<evidence type="ECO:0000256" key="11">
    <source>
        <dbReference type="SAM" id="Phobius"/>
    </source>
</evidence>
<dbReference type="InterPro" id="IPR029028">
    <property type="entry name" value="Alpha/beta_knot_MTases"/>
</dbReference>
<dbReference type="Pfam" id="PF04452">
    <property type="entry name" value="Methyltrans_RNA"/>
    <property type="match status" value="1"/>
</dbReference>
<dbReference type="GO" id="GO:0070475">
    <property type="term" value="P:rRNA base methylation"/>
    <property type="evidence" value="ECO:0007669"/>
    <property type="project" value="TreeGrafter"/>
</dbReference>
<keyword evidence="8" id="KW-0949">S-adenosyl-L-methionine</keyword>
<dbReference type="InterPro" id="IPR029026">
    <property type="entry name" value="tRNA_m1G_MTases_N"/>
</dbReference>
<keyword evidence="11" id="KW-0472">Membrane</keyword>
<evidence type="ECO:0000313" key="13">
    <source>
        <dbReference type="EMBL" id="CAD8886181.1"/>
    </source>
</evidence>
<feature type="domain" description="Ribosomal RNA small subunit methyltransferase E methyltransferase" evidence="12">
    <location>
        <begin position="179"/>
        <end position="369"/>
    </location>
</feature>
<evidence type="ECO:0000256" key="6">
    <source>
        <dbReference type="ARBA" id="ARBA00022603"/>
    </source>
</evidence>
<sequence>MIPNSQTNCAARSAVDHLMTFPVLVFLNLIMSTLSFLTPPVGLMWQQQHDAFATRQNVFLPRPSPRPNPHYNHCTSLYLNRFLFDPSEVDTSGEFPSVTIAVDDYRTVHAAKVLGVQNGEVVRAGIVGTGLTDEATVTWIPSGKIKKAEPTQNGGPPGPLRLSLRNMIPASDGGAGPRCVSLILACPRPLALRRILPVVSMMGVDRLVLCGASKVPKDYFGSHLFRKEEEITKLLVEGLCQAGDVRLPEVTVARRLKIFLEDDLDDIFPPPERGGPTRVIAHPTRSGISKEKGGKIEMRVRDVELYAPSPMGSNDSSHHPSILLAVGPEGGWEEEYEIDLFRKHGFEVVTLGQRTLRTDVAVITLLGLAQDACDSVVKLIAGMKNTSL</sequence>
<evidence type="ECO:0000256" key="3">
    <source>
        <dbReference type="ARBA" id="ARBA00012328"/>
    </source>
</evidence>